<evidence type="ECO:0000256" key="13">
    <source>
        <dbReference type="PIRSR" id="PIRSR000724-2"/>
    </source>
</evidence>
<comment type="caution">
    <text evidence="15">The sequence shown here is derived from an EMBL/GenBank/DDBJ whole genome shotgun (WGS) entry which is preliminary data.</text>
</comment>
<feature type="binding site" evidence="11 13">
    <location>
        <begin position="353"/>
        <end position="356"/>
    </location>
    <ligand>
        <name>ATP</name>
        <dbReference type="ChEBI" id="CHEBI:30616"/>
    </ligand>
</feature>
<feature type="binding site" evidence="11 12">
    <location>
        <begin position="59"/>
        <end position="62"/>
    </location>
    <ligand>
        <name>substrate</name>
    </ligand>
</feature>
<dbReference type="PROSITE" id="PS00111">
    <property type="entry name" value="PGLYCERATE_KINASE"/>
    <property type="match status" value="1"/>
</dbReference>
<comment type="pathway">
    <text evidence="11">Carbohydrate degradation; glycolysis; pyruvate from D-glyceraldehyde 3-phosphate: step 2/5.</text>
</comment>
<keyword evidence="10 11" id="KW-0067">ATP-binding</keyword>
<comment type="subunit">
    <text evidence="4 11">Monomer.</text>
</comment>
<evidence type="ECO:0000256" key="3">
    <source>
        <dbReference type="ARBA" id="ARBA00008982"/>
    </source>
</evidence>
<keyword evidence="6 11" id="KW-0963">Cytoplasm</keyword>
<dbReference type="PIRSF" id="PIRSF000724">
    <property type="entry name" value="Pgk"/>
    <property type="match status" value="1"/>
</dbReference>
<evidence type="ECO:0000256" key="14">
    <source>
        <dbReference type="RuleBase" id="RU000532"/>
    </source>
</evidence>
<feature type="binding site" evidence="12">
    <location>
        <position position="36"/>
    </location>
    <ligand>
        <name>(2R)-3-phosphoglycerate</name>
        <dbReference type="ChEBI" id="CHEBI:58272"/>
    </ligand>
</feature>
<evidence type="ECO:0000313" key="16">
    <source>
        <dbReference type="Proteomes" id="UP000547674"/>
    </source>
</evidence>
<dbReference type="SUPFAM" id="SSF53748">
    <property type="entry name" value="Phosphoglycerate kinase"/>
    <property type="match status" value="1"/>
</dbReference>
<evidence type="ECO:0000256" key="1">
    <source>
        <dbReference type="ARBA" id="ARBA00000642"/>
    </source>
</evidence>
<keyword evidence="11" id="KW-0324">Glycolysis</keyword>
<dbReference type="InterPro" id="IPR015911">
    <property type="entry name" value="Phosphoglycerate_kinase_CS"/>
</dbReference>
<evidence type="ECO:0000313" key="15">
    <source>
        <dbReference type="EMBL" id="NNF05748.1"/>
    </source>
</evidence>
<feature type="binding site" evidence="12">
    <location>
        <position position="151"/>
    </location>
    <ligand>
        <name>(2R)-3-phosphoglycerate</name>
        <dbReference type="ChEBI" id="CHEBI:58272"/>
    </ligand>
</feature>
<comment type="subcellular location">
    <subcellularLocation>
        <location evidence="2 11">Cytoplasm</location>
    </subcellularLocation>
</comment>
<evidence type="ECO:0000256" key="7">
    <source>
        <dbReference type="ARBA" id="ARBA00022679"/>
    </source>
</evidence>
<comment type="similarity">
    <text evidence="3 11 14">Belongs to the phosphoglycerate kinase family.</text>
</comment>
<dbReference type="UniPathway" id="UPA00109">
    <property type="reaction ID" value="UER00185"/>
</dbReference>
<evidence type="ECO:0000256" key="6">
    <source>
        <dbReference type="ARBA" id="ARBA00022490"/>
    </source>
</evidence>
<feature type="binding site" evidence="11">
    <location>
        <position position="36"/>
    </location>
    <ligand>
        <name>substrate</name>
    </ligand>
</feature>
<dbReference type="InterPro" id="IPR015824">
    <property type="entry name" value="Phosphoglycerate_kinase_N"/>
</dbReference>
<dbReference type="Proteomes" id="UP000547674">
    <property type="component" value="Unassembled WGS sequence"/>
</dbReference>
<protein>
    <recommendedName>
        <fullName evidence="5 11">Phosphoglycerate kinase</fullName>
        <ecNumber evidence="5 11">2.7.2.3</ecNumber>
    </recommendedName>
</protein>
<feature type="binding site" evidence="11 13">
    <location>
        <position position="324"/>
    </location>
    <ligand>
        <name>ATP</name>
        <dbReference type="ChEBI" id="CHEBI:30616"/>
    </ligand>
</feature>
<dbReference type="Pfam" id="PF00162">
    <property type="entry name" value="PGK"/>
    <property type="match status" value="1"/>
</dbReference>
<dbReference type="GO" id="GO:0006094">
    <property type="term" value="P:gluconeogenesis"/>
    <property type="evidence" value="ECO:0007669"/>
    <property type="project" value="TreeGrafter"/>
</dbReference>
<comment type="catalytic activity">
    <reaction evidence="1 11 14">
        <text>(2R)-3-phosphoglycerate + ATP = (2R)-3-phospho-glyceroyl phosphate + ADP</text>
        <dbReference type="Rhea" id="RHEA:14801"/>
        <dbReference type="ChEBI" id="CHEBI:30616"/>
        <dbReference type="ChEBI" id="CHEBI:57604"/>
        <dbReference type="ChEBI" id="CHEBI:58272"/>
        <dbReference type="ChEBI" id="CHEBI:456216"/>
        <dbReference type="EC" id="2.7.2.3"/>
    </reaction>
</comment>
<dbReference type="CDD" id="cd00318">
    <property type="entry name" value="Phosphoglycerate_kinase"/>
    <property type="match status" value="1"/>
</dbReference>
<evidence type="ECO:0000256" key="12">
    <source>
        <dbReference type="PIRSR" id="PIRSR000724-1"/>
    </source>
</evidence>
<dbReference type="EC" id="2.7.2.3" evidence="5 11"/>
<keyword evidence="8 11" id="KW-0547">Nucleotide-binding</keyword>
<evidence type="ECO:0000256" key="11">
    <source>
        <dbReference type="HAMAP-Rule" id="MF_00145"/>
    </source>
</evidence>
<feature type="binding site" evidence="11 12">
    <location>
        <begin position="21"/>
        <end position="23"/>
    </location>
    <ligand>
        <name>substrate</name>
    </ligand>
</feature>
<dbReference type="GO" id="GO:0005524">
    <property type="term" value="F:ATP binding"/>
    <property type="evidence" value="ECO:0007669"/>
    <property type="project" value="UniProtKB-KW"/>
</dbReference>
<reference evidence="15 16" key="1">
    <citation type="submission" date="2020-03" db="EMBL/GenBank/DDBJ databases">
        <title>Metabolic flexibility allows generalist bacteria to become dominant in a frequently disturbed ecosystem.</title>
        <authorList>
            <person name="Chen Y.-J."/>
            <person name="Leung P.M."/>
            <person name="Bay S.K."/>
            <person name="Hugenholtz P."/>
            <person name="Kessler A.J."/>
            <person name="Shelley G."/>
            <person name="Waite D.W."/>
            <person name="Cook P.L."/>
            <person name="Greening C."/>
        </authorList>
    </citation>
    <scope>NUCLEOTIDE SEQUENCE [LARGE SCALE GENOMIC DNA]</scope>
    <source>
        <strain evidence="15">SS_bin_28</strain>
    </source>
</reference>
<dbReference type="GO" id="GO:0005829">
    <property type="term" value="C:cytosol"/>
    <property type="evidence" value="ECO:0007669"/>
    <property type="project" value="TreeGrafter"/>
</dbReference>
<evidence type="ECO:0000256" key="9">
    <source>
        <dbReference type="ARBA" id="ARBA00022777"/>
    </source>
</evidence>
<dbReference type="GO" id="GO:0006096">
    <property type="term" value="P:glycolytic process"/>
    <property type="evidence" value="ECO:0007669"/>
    <property type="project" value="UniProtKB-UniRule"/>
</dbReference>
<dbReference type="FunFam" id="3.40.50.1260:FF:000002">
    <property type="entry name" value="Phosphoglycerate kinase"/>
    <property type="match status" value="1"/>
</dbReference>
<evidence type="ECO:0000256" key="10">
    <source>
        <dbReference type="ARBA" id="ARBA00022840"/>
    </source>
</evidence>
<evidence type="ECO:0000256" key="5">
    <source>
        <dbReference type="ARBA" id="ARBA00013061"/>
    </source>
</evidence>
<feature type="binding site" evidence="12">
    <location>
        <position position="118"/>
    </location>
    <ligand>
        <name>(2R)-3-phosphoglycerate</name>
        <dbReference type="ChEBI" id="CHEBI:58272"/>
    </ligand>
</feature>
<dbReference type="GO" id="GO:0004618">
    <property type="term" value="F:phosphoglycerate kinase activity"/>
    <property type="evidence" value="ECO:0007669"/>
    <property type="project" value="UniProtKB-UniRule"/>
</dbReference>
<dbReference type="GO" id="GO:0043531">
    <property type="term" value="F:ADP binding"/>
    <property type="evidence" value="ECO:0007669"/>
    <property type="project" value="TreeGrafter"/>
</dbReference>
<organism evidence="15 16">
    <name type="scientific">Eiseniibacteriota bacterium</name>
    <dbReference type="NCBI Taxonomy" id="2212470"/>
    <lineage>
        <taxon>Bacteria</taxon>
        <taxon>Candidatus Eiseniibacteriota</taxon>
    </lineage>
</organism>
<dbReference type="HAMAP" id="MF_00145">
    <property type="entry name" value="Phosphoglyc_kinase"/>
    <property type="match status" value="1"/>
</dbReference>
<gene>
    <name evidence="11" type="primary">pgk</name>
    <name evidence="15" type="ORF">HKN21_03220</name>
</gene>
<dbReference type="InterPro" id="IPR001576">
    <property type="entry name" value="Phosphoglycerate_kinase"/>
</dbReference>
<evidence type="ECO:0000256" key="2">
    <source>
        <dbReference type="ARBA" id="ARBA00004496"/>
    </source>
</evidence>
<dbReference type="Gene3D" id="3.40.50.1260">
    <property type="entry name" value="Phosphoglycerate kinase, N-terminal domain"/>
    <property type="match status" value="2"/>
</dbReference>
<feature type="binding site" evidence="11 13">
    <location>
        <position position="202"/>
    </location>
    <ligand>
        <name>ATP</name>
        <dbReference type="ChEBI" id="CHEBI:30616"/>
    </ligand>
</feature>
<dbReference type="PRINTS" id="PR00477">
    <property type="entry name" value="PHGLYCKINASE"/>
</dbReference>
<feature type="binding site" evidence="11 13">
    <location>
        <position position="293"/>
    </location>
    <ligand>
        <name>ATP</name>
        <dbReference type="ChEBI" id="CHEBI:30616"/>
    </ligand>
</feature>
<accession>A0A7Y2E5T0</accession>
<feature type="binding site" evidence="11">
    <location>
        <position position="151"/>
    </location>
    <ligand>
        <name>substrate</name>
    </ligand>
</feature>
<dbReference type="FunFam" id="3.40.50.1260:FF:000007">
    <property type="entry name" value="Phosphoglycerate kinase"/>
    <property type="match status" value="1"/>
</dbReference>
<dbReference type="PANTHER" id="PTHR11406">
    <property type="entry name" value="PHOSPHOGLYCERATE KINASE"/>
    <property type="match status" value="1"/>
</dbReference>
<dbReference type="AlphaFoldDB" id="A0A7Y2E5T0"/>
<dbReference type="PANTHER" id="PTHR11406:SF23">
    <property type="entry name" value="PHOSPHOGLYCERATE KINASE 1, CHLOROPLASTIC-RELATED"/>
    <property type="match status" value="1"/>
</dbReference>
<sequence length="400" mass="42451">MNKLTLDDLDVAGKRVLMRVDFNVPIEDNRVADETRIRAAMPTIQRLRENGARVVLMSHLGRPKGEPNPKFTLEPVARRLARLLDEEIRFVNDCVGDAPLQATERLGDGDVLLLENLRYHPEEEANDAGFSHQLSQLGDIYVNDAFGTAHRAHASTVGVTKHFKQAAAGLLMEAEIHYLTSALAKPGRPFVAILGGAKISGKVDVIENLLDKVDCVLVGGGMTYTFYKALGIEIGDSLLESDRVEIAKSAMEAAEERGVELVLPADSICSAGADGSEPYQNSEGQAIPLGTMGVDIGSKTIELFRDRIESASTVIWNGPVGIFEVEAFSQGTLAIAKAVAEAGKRGATTVVGGGDSVAAIGRLGLSATDYSHVSTGGGAFLEFLEGKDLPGLAALTDKGA</sequence>
<keyword evidence="7 11" id="KW-0808">Transferase</keyword>
<keyword evidence="9 11" id="KW-0418">Kinase</keyword>
<name>A0A7Y2E5T0_UNCEI</name>
<evidence type="ECO:0000256" key="4">
    <source>
        <dbReference type="ARBA" id="ARBA00011245"/>
    </source>
</evidence>
<dbReference type="InterPro" id="IPR036043">
    <property type="entry name" value="Phosphoglycerate_kinase_sf"/>
</dbReference>
<proteinExistence type="inferred from homology"/>
<dbReference type="EMBL" id="JABDJR010000119">
    <property type="protein sequence ID" value="NNF05748.1"/>
    <property type="molecule type" value="Genomic_DNA"/>
</dbReference>
<feature type="binding site" evidence="11">
    <location>
        <position position="118"/>
    </location>
    <ligand>
        <name>substrate</name>
    </ligand>
</feature>
<evidence type="ECO:0000256" key="8">
    <source>
        <dbReference type="ARBA" id="ARBA00022741"/>
    </source>
</evidence>